<evidence type="ECO:0000256" key="2">
    <source>
        <dbReference type="ARBA" id="ARBA00009840"/>
    </source>
</evidence>
<keyword evidence="7" id="KW-1133">Transmembrane helix</keyword>
<protein>
    <submittedName>
        <fullName evidence="8">DNA recombination protein RmuC</fullName>
    </submittedName>
</protein>
<feature type="compositionally biased region" description="Low complexity" evidence="6">
    <location>
        <begin position="472"/>
        <end position="486"/>
    </location>
</feature>
<feature type="region of interest" description="Disordered" evidence="6">
    <location>
        <begin position="443"/>
        <end position="486"/>
    </location>
</feature>
<organism evidence="8 9">
    <name type="scientific">Candidatus Methylocalor cossyra</name>
    <dbReference type="NCBI Taxonomy" id="3108543"/>
    <lineage>
        <taxon>Bacteria</taxon>
        <taxon>Pseudomonadati</taxon>
        <taxon>Pseudomonadota</taxon>
        <taxon>Gammaproteobacteria</taxon>
        <taxon>Methylococcales</taxon>
        <taxon>Methylococcaceae</taxon>
        <taxon>Candidatus Methylocalor</taxon>
    </lineage>
</organism>
<evidence type="ECO:0000256" key="7">
    <source>
        <dbReference type="SAM" id="Phobius"/>
    </source>
</evidence>
<sequence>MTQSLWTDEWAQLPVLAAAGLALLVGLLGGALIALARHRRHGEVLLALKTRLAVAEDQAGRLPRLEQELARKSERLGLLQAECAELKARLEHERAQTEEKLAVLRNAEAQLFAHFDSLAQRILDEKTRKFTEHNRTQLDGLLTPFREQLADFRRKVDELHLHDAKDRASLRQEIEHLRQQTQRINQEAVNLTRALKGDKKLQGNWGEMVLERVLEQSGLRRNIDYRLQSSFRDGEQRLFRPDVVVHLPEGRDIVIDAKVSLVAYERSCTLEDGPEREAALRDHVQAVRNHIKSLARKDYAALMGLRTVDFILLFMPIEAAFLLAFQQDEQLFSEALAHHVVVVTPSTLLATLRTVENIWRYERRNENAKLIADKAAAIYDKLRGFVEDLEKLGVQLQGAQRTYDEAMGKLTRGRGNLVQQAHSFAALGVRIGKPLPKGILEQADLETDPVEVPPEGEGMRPAAHDAPQRNTPPGAAPRRAAPTSEP</sequence>
<gene>
    <name evidence="8" type="ORF">MECH1_V1_0865</name>
</gene>
<dbReference type="EMBL" id="OZ026884">
    <property type="protein sequence ID" value="CAL1239641.1"/>
    <property type="molecule type" value="Genomic_DNA"/>
</dbReference>
<feature type="coiled-coil region" evidence="5">
    <location>
        <begin position="62"/>
        <end position="107"/>
    </location>
</feature>
<reference evidence="8 9" key="1">
    <citation type="submission" date="2024-04" db="EMBL/GenBank/DDBJ databases">
        <authorList>
            <person name="Cremers G."/>
        </authorList>
    </citation>
    <scope>NUCLEOTIDE SEQUENCE [LARGE SCALE GENOMIC DNA]</scope>
    <source>
        <strain evidence="8">MeCH1-AG</strain>
    </source>
</reference>
<feature type="coiled-coil region" evidence="5">
    <location>
        <begin position="167"/>
        <end position="194"/>
    </location>
</feature>
<comment type="function">
    <text evidence="1">Involved in DNA recombination.</text>
</comment>
<evidence type="ECO:0000313" key="8">
    <source>
        <dbReference type="EMBL" id="CAL1239641.1"/>
    </source>
</evidence>
<evidence type="ECO:0000313" key="9">
    <source>
        <dbReference type="Proteomes" id="UP001497493"/>
    </source>
</evidence>
<keyword evidence="7" id="KW-0472">Membrane</keyword>
<evidence type="ECO:0000256" key="1">
    <source>
        <dbReference type="ARBA" id="ARBA00003416"/>
    </source>
</evidence>
<accession>A0ABP1C612</accession>
<comment type="similarity">
    <text evidence="2">Belongs to the RmuC family.</text>
</comment>
<evidence type="ECO:0000256" key="5">
    <source>
        <dbReference type="SAM" id="Coils"/>
    </source>
</evidence>
<name>A0ABP1C612_9GAMM</name>
<dbReference type="Pfam" id="PF02646">
    <property type="entry name" value="RmuC"/>
    <property type="match status" value="1"/>
</dbReference>
<feature type="transmembrane region" description="Helical" evidence="7">
    <location>
        <begin position="15"/>
        <end position="36"/>
    </location>
</feature>
<keyword evidence="4" id="KW-0233">DNA recombination</keyword>
<dbReference type="RefSeq" id="WP_348759184.1">
    <property type="nucleotide sequence ID" value="NZ_OZ026884.1"/>
</dbReference>
<keyword evidence="7" id="KW-0812">Transmembrane</keyword>
<evidence type="ECO:0000256" key="3">
    <source>
        <dbReference type="ARBA" id="ARBA00023054"/>
    </source>
</evidence>
<dbReference type="Proteomes" id="UP001497493">
    <property type="component" value="Chromosome"/>
</dbReference>
<keyword evidence="9" id="KW-1185">Reference proteome</keyword>
<dbReference type="PANTHER" id="PTHR30563:SF0">
    <property type="entry name" value="DNA RECOMBINATION PROTEIN RMUC"/>
    <property type="match status" value="1"/>
</dbReference>
<proteinExistence type="inferred from homology"/>
<evidence type="ECO:0000256" key="6">
    <source>
        <dbReference type="SAM" id="MobiDB-lite"/>
    </source>
</evidence>
<dbReference type="PANTHER" id="PTHR30563">
    <property type="entry name" value="DNA RECOMBINATION PROTEIN RMUC"/>
    <property type="match status" value="1"/>
</dbReference>
<keyword evidence="3 5" id="KW-0175">Coiled coil</keyword>
<evidence type="ECO:0000256" key="4">
    <source>
        <dbReference type="ARBA" id="ARBA00023172"/>
    </source>
</evidence>
<dbReference type="InterPro" id="IPR003798">
    <property type="entry name" value="DNA_recombination_RmuC"/>
</dbReference>